<reference evidence="1" key="1">
    <citation type="submission" date="2014-05" db="EMBL/GenBank/DDBJ databases">
        <authorList>
            <person name="Chronopoulou M."/>
        </authorList>
    </citation>
    <scope>NUCLEOTIDE SEQUENCE</scope>
    <source>
        <tissue evidence="1">Whole organism</tissue>
    </source>
</reference>
<dbReference type="AlphaFoldDB" id="A0A0K2U353"/>
<proteinExistence type="predicted"/>
<evidence type="ECO:0000313" key="1">
    <source>
        <dbReference type="EMBL" id="CDW32490.1"/>
    </source>
</evidence>
<protein>
    <submittedName>
        <fullName evidence="1">Uncharacterized protein</fullName>
    </submittedName>
</protein>
<sequence>MYLSSLAVGVGLVALTILKRLSIQSEEKCAVKK</sequence>
<accession>A0A0K2U353</accession>
<name>A0A0K2U353_LEPSM</name>
<organism evidence="1">
    <name type="scientific">Lepeophtheirus salmonis</name>
    <name type="common">Salmon louse</name>
    <name type="synonym">Caligus salmonis</name>
    <dbReference type="NCBI Taxonomy" id="72036"/>
    <lineage>
        <taxon>Eukaryota</taxon>
        <taxon>Metazoa</taxon>
        <taxon>Ecdysozoa</taxon>
        <taxon>Arthropoda</taxon>
        <taxon>Crustacea</taxon>
        <taxon>Multicrustacea</taxon>
        <taxon>Hexanauplia</taxon>
        <taxon>Copepoda</taxon>
        <taxon>Siphonostomatoida</taxon>
        <taxon>Caligidae</taxon>
        <taxon>Lepeophtheirus</taxon>
    </lineage>
</organism>
<dbReference type="EMBL" id="HACA01015129">
    <property type="protein sequence ID" value="CDW32490.1"/>
    <property type="molecule type" value="Transcribed_RNA"/>
</dbReference>